<sequence>MSERRTGRGQQSPGGSRRPGQKAGARGAGRSPSRSRSLEDTQAWSMGPSTSGSLRPVAREGGVRRPRLTGRAAVLVLVVAVLAVSYASSMKAYLQQRAHIADLKDQISRTSAEIDDLEREKRRWDDDAYVRAQARERFGYVMPGETAYVVLDEDGTPLEGQAELHDPAEVLAEEPQAWWQDAWASVELAGDPPKDQPPPATDLDAPEQEPLD</sequence>
<feature type="compositionally biased region" description="Low complexity" evidence="2">
    <location>
        <begin position="8"/>
        <end position="35"/>
    </location>
</feature>
<dbReference type="Pfam" id="PF04977">
    <property type="entry name" value="DivIC"/>
    <property type="match status" value="1"/>
</dbReference>
<name>A0ABW4TMN4_9ACTN</name>
<keyword evidence="3" id="KW-0472">Membrane</keyword>
<keyword evidence="3" id="KW-0812">Transmembrane</keyword>
<organism evidence="4 5">
    <name type="scientific">Nocardioides aestuarii</name>
    <dbReference type="NCBI Taxonomy" id="252231"/>
    <lineage>
        <taxon>Bacteria</taxon>
        <taxon>Bacillati</taxon>
        <taxon>Actinomycetota</taxon>
        <taxon>Actinomycetes</taxon>
        <taxon>Propionibacteriales</taxon>
        <taxon>Nocardioidaceae</taxon>
        <taxon>Nocardioides</taxon>
    </lineage>
</organism>
<reference evidence="5" key="1">
    <citation type="journal article" date="2019" name="Int. J. Syst. Evol. Microbiol.">
        <title>The Global Catalogue of Microorganisms (GCM) 10K type strain sequencing project: providing services to taxonomists for standard genome sequencing and annotation.</title>
        <authorList>
            <consortium name="The Broad Institute Genomics Platform"/>
            <consortium name="The Broad Institute Genome Sequencing Center for Infectious Disease"/>
            <person name="Wu L."/>
            <person name="Ma J."/>
        </authorList>
    </citation>
    <scope>NUCLEOTIDE SEQUENCE [LARGE SCALE GENOMIC DNA]</scope>
    <source>
        <strain evidence="5">CGMCC 1.12477</strain>
    </source>
</reference>
<dbReference type="Proteomes" id="UP001597351">
    <property type="component" value="Unassembled WGS sequence"/>
</dbReference>
<evidence type="ECO:0000313" key="5">
    <source>
        <dbReference type="Proteomes" id="UP001597351"/>
    </source>
</evidence>
<feature type="compositionally biased region" description="Polar residues" evidence="2">
    <location>
        <begin position="40"/>
        <end position="53"/>
    </location>
</feature>
<comment type="caution">
    <text evidence="4">The sequence shown here is derived from an EMBL/GenBank/DDBJ whole genome shotgun (WGS) entry which is preliminary data.</text>
</comment>
<keyword evidence="3" id="KW-1133">Transmembrane helix</keyword>
<protein>
    <submittedName>
        <fullName evidence="4">Septum formation initiator family protein</fullName>
    </submittedName>
</protein>
<feature type="region of interest" description="Disordered" evidence="2">
    <location>
        <begin position="185"/>
        <end position="212"/>
    </location>
</feature>
<feature type="coiled-coil region" evidence="1">
    <location>
        <begin position="100"/>
        <end position="127"/>
    </location>
</feature>
<dbReference type="InterPro" id="IPR007060">
    <property type="entry name" value="FtsL/DivIC"/>
</dbReference>
<proteinExistence type="predicted"/>
<gene>
    <name evidence="4" type="ORF">ACFSDE_14160</name>
</gene>
<feature type="transmembrane region" description="Helical" evidence="3">
    <location>
        <begin position="68"/>
        <end position="87"/>
    </location>
</feature>
<keyword evidence="5" id="KW-1185">Reference proteome</keyword>
<evidence type="ECO:0000313" key="4">
    <source>
        <dbReference type="EMBL" id="MFD1947940.1"/>
    </source>
</evidence>
<feature type="region of interest" description="Disordered" evidence="2">
    <location>
        <begin position="1"/>
        <end position="59"/>
    </location>
</feature>
<evidence type="ECO:0000256" key="2">
    <source>
        <dbReference type="SAM" id="MobiDB-lite"/>
    </source>
</evidence>
<dbReference type="EMBL" id="JBHUGD010000003">
    <property type="protein sequence ID" value="MFD1947940.1"/>
    <property type="molecule type" value="Genomic_DNA"/>
</dbReference>
<keyword evidence="1" id="KW-0175">Coiled coil</keyword>
<evidence type="ECO:0000256" key="1">
    <source>
        <dbReference type="SAM" id="Coils"/>
    </source>
</evidence>
<evidence type="ECO:0000256" key="3">
    <source>
        <dbReference type="SAM" id="Phobius"/>
    </source>
</evidence>
<dbReference type="RefSeq" id="WP_343919505.1">
    <property type="nucleotide sequence ID" value="NZ_BAAAJT010000002.1"/>
</dbReference>
<accession>A0ABW4TMN4</accession>